<keyword evidence="5" id="KW-1185">Reference proteome</keyword>
<dbReference type="AlphaFoldDB" id="A0A151UB61"/>
<gene>
    <name evidence="4" type="ORF">KK1_020813</name>
</gene>
<dbReference type="PRINTS" id="PR00320">
    <property type="entry name" value="GPROTEINBRPT"/>
</dbReference>
<evidence type="ECO:0000256" key="3">
    <source>
        <dbReference type="PROSITE-ProRule" id="PRU00221"/>
    </source>
</evidence>
<dbReference type="InterPro" id="IPR001680">
    <property type="entry name" value="WD40_rpt"/>
</dbReference>
<dbReference type="EMBL" id="CM003603">
    <property type="protein sequence ID" value="KYP76566.1"/>
    <property type="molecule type" value="Genomic_DNA"/>
</dbReference>
<dbReference type="InterPro" id="IPR015943">
    <property type="entry name" value="WD40/YVTN_repeat-like_dom_sf"/>
</dbReference>
<reference evidence="4 5" key="1">
    <citation type="journal article" date="2012" name="Nat. Biotechnol.">
        <title>Draft genome sequence of pigeonpea (Cajanus cajan), an orphan legume crop of resource-poor farmers.</title>
        <authorList>
            <person name="Varshney R.K."/>
            <person name="Chen W."/>
            <person name="Li Y."/>
            <person name="Bharti A.K."/>
            <person name="Saxena R.K."/>
            <person name="Schlueter J.A."/>
            <person name="Donoghue M.T."/>
            <person name="Azam S."/>
            <person name="Fan G."/>
            <person name="Whaley A.M."/>
            <person name="Farmer A.D."/>
            <person name="Sheridan J."/>
            <person name="Iwata A."/>
            <person name="Tuteja R."/>
            <person name="Penmetsa R.V."/>
            <person name="Wu W."/>
            <person name="Upadhyaya H.D."/>
            <person name="Yang S.P."/>
            <person name="Shah T."/>
            <person name="Saxena K.B."/>
            <person name="Michael T."/>
            <person name="McCombie W.R."/>
            <person name="Yang B."/>
            <person name="Zhang G."/>
            <person name="Yang H."/>
            <person name="Wang J."/>
            <person name="Spillane C."/>
            <person name="Cook D.R."/>
            <person name="May G.D."/>
            <person name="Xu X."/>
            <person name="Jackson S.A."/>
        </authorList>
    </citation>
    <scope>NUCLEOTIDE SEQUENCE [LARGE SCALE GENOMIC DNA]</scope>
    <source>
        <strain evidence="5">cv. Asha</strain>
    </source>
</reference>
<dbReference type="STRING" id="3821.A0A151UB61"/>
<dbReference type="InterPro" id="IPR036322">
    <property type="entry name" value="WD40_repeat_dom_sf"/>
</dbReference>
<dbReference type="PANTHER" id="PTHR44489">
    <property type="match status" value="1"/>
</dbReference>
<dbReference type="SUPFAM" id="SSF50978">
    <property type="entry name" value="WD40 repeat-like"/>
    <property type="match status" value="1"/>
</dbReference>
<feature type="repeat" description="WD" evidence="3">
    <location>
        <begin position="194"/>
        <end position="233"/>
    </location>
</feature>
<accession>A0A151UB61</accession>
<dbReference type="Proteomes" id="UP000075243">
    <property type="component" value="Chromosome 1"/>
</dbReference>
<sequence>MRHHAYQLRDLLQQLSLTAYNSSALRPTTAPPYGLQQLTLTAYNSSVLRPTTVYISMQHSITHSNIRIQHSDRLSSLTKLQDHKKVITGIALPVGSDKLYSGSTDGTVRIWDYHTGVCTNVINFGVKITSLIREGSWVFVGILNAIKACNIQTLSEFTLDGPKGQVLSMIVGNDTLFAAAEVWNIYTFECEMTLNGHTDVVTSLICWDHHLLSSSLDCTIKVWSATGEKTLQDIYMLEETYTHTLENGVVALSGMTDAEANHILFCSCKDNSVRLYELPSFLERGRLFSKKEVASFELGPDGLFFTGDGTGLLTVWKWLDVKVASVQHLA</sequence>
<keyword evidence="1 3" id="KW-0853">WD repeat</keyword>
<organism evidence="4 5">
    <name type="scientific">Cajanus cajan</name>
    <name type="common">Pigeon pea</name>
    <name type="synonym">Cajanus indicus</name>
    <dbReference type="NCBI Taxonomy" id="3821"/>
    <lineage>
        <taxon>Eukaryota</taxon>
        <taxon>Viridiplantae</taxon>
        <taxon>Streptophyta</taxon>
        <taxon>Embryophyta</taxon>
        <taxon>Tracheophyta</taxon>
        <taxon>Spermatophyta</taxon>
        <taxon>Magnoliopsida</taxon>
        <taxon>eudicotyledons</taxon>
        <taxon>Gunneridae</taxon>
        <taxon>Pentapetalae</taxon>
        <taxon>rosids</taxon>
        <taxon>fabids</taxon>
        <taxon>Fabales</taxon>
        <taxon>Fabaceae</taxon>
        <taxon>Papilionoideae</taxon>
        <taxon>50 kb inversion clade</taxon>
        <taxon>NPAAA clade</taxon>
        <taxon>indigoferoid/millettioid clade</taxon>
        <taxon>Phaseoleae</taxon>
        <taxon>Cajanus</taxon>
    </lineage>
</organism>
<keyword evidence="2" id="KW-0677">Repeat</keyword>
<dbReference type="Pfam" id="PF00400">
    <property type="entry name" value="WD40"/>
    <property type="match status" value="2"/>
</dbReference>
<dbReference type="InterPro" id="IPR020472">
    <property type="entry name" value="WD40_PAC1"/>
</dbReference>
<proteinExistence type="predicted"/>
<dbReference type="PROSITE" id="PS50294">
    <property type="entry name" value="WD_REPEATS_REGION"/>
    <property type="match status" value="1"/>
</dbReference>
<name>A0A151UB61_CAJCA</name>
<evidence type="ECO:0000313" key="4">
    <source>
        <dbReference type="EMBL" id="KYP76566.1"/>
    </source>
</evidence>
<dbReference type="SMART" id="SM00320">
    <property type="entry name" value="WD40"/>
    <property type="match status" value="4"/>
</dbReference>
<evidence type="ECO:0000313" key="5">
    <source>
        <dbReference type="Proteomes" id="UP000075243"/>
    </source>
</evidence>
<dbReference type="Gene3D" id="2.130.10.10">
    <property type="entry name" value="YVTN repeat-like/Quinoprotein amine dehydrogenase"/>
    <property type="match status" value="1"/>
</dbReference>
<dbReference type="PANTHER" id="PTHR44489:SF14">
    <property type="entry name" value="ZINC FINGER CCCH DOMAIN-CONTAINING PROTEIN 59-RELATED"/>
    <property type="match status" value="1"/>
</dbReference>
<evidence type="ECO:0000256" key="2">
    <source>
        <dbReference type="ARBA" id="ARBA00022737"/>
    </source>
</evidence>
<dbReference type="InterPro" id="IPR044715">
    <property type="entry name" value="WDR86-like"/>
</dbReference>
<evidence type="ECO:0000256" key="1">
    <source>
        <dbReference type="ARBA" id="ARBA00022574"/>
    </source>
</evidence>
<dbReference type="PROSITE" id="PS50082">
    <property type="entry name" value="WD_REPEATS_2"/>
    <property type="match status" value="2"/>
</dbReference>
<protein>
    <submittedName>
        <fullName evidence="4">Zinc finger CCCH domain-containing protein 17</fullName>
    </submittedName>
</protein>
<dbReference type="Gramene" id="C.cajan_20212.t">
    <property type="protein sequence ID" value="C.cajan_20212.t"/>
    <property type="gene ID" value="C.cajan_20212"/>
</dbReference>
<feature type="repeat" description="WD" evidence="3">
    <location>
        <begin position="80"/>
        <end position="121"/>
    </location>
</feature>